<evidence type="ECO:0000259" key="2">
    <source>
        <dbReference type="Pfam" id="PF01370"/>
    </source>
</evidence>
<evidence type="ECO:0000313" key="3">
    <source>
        <dbReference type="EMBL" id="HHS28464.1"/>
    </source>
</evidence>
<dbReference type="SUPFAM" id="SSF51735">
    <property type="entry name" value="NAD(P)-binding Rossmann-fold domains"/>
    <property type="match status" value="1"/>
</dbReference>
<dbReference type="InterPro" id="IPR001509">
    <property type="entry name" value="Epimerase_deHydtase"/>
</dbReference>
<comment type="caution">
    <text evidence="3">The sequence shown here is derived from an EMBL/GenBank/DDBJ whole genome shotgun (WGS) entry which is preliminary data.</text>
</comment>
<accession>A0A7V6DNU5</accession>
<evidence type="ECO:0000256" key="1">
    <source>
        <dbReference type="ARBA" id="ARBA00007637"/>
    </source>
</evidence>
<dbReference type="Gene3D" id="3.90.25.10">
    <property type="entry name" value="UDP-galactose 4-epimerase, domain 1"/>
    <property type="match status" value="1"/>
</dbReference>
<dbReference type="PANTHER" id="PTHR43000">
    <property type="entry name" value="DTDP-D-GLUCOSE 4,6-DEHYDRATASE-RELATED"/>
    <property type="match status" value="1"/>
</dbReference>
<dbReference type="InterPro" id="IPR036291">
    <property type="entry name" value="NAD(P)-bd_dom_sf"/>
</dbReference>
<dbReference type="Pfam" id="PF01370">
    <property type="entry name" value="Epimerase"/>
    <property type="match status" value="1"/>
</dbReference>
<organism evidence="3">
    <name type="scientific">Desulfobacca acetoxidans</name>
    <dbReference type="NCBI Taxonomy" id="60893"/>
    <lineage>
        <taxon>Bacteria</taxon>
        <taxon>Pseudomonadati</taxon>
        <taxon>Thermodesulfobacteriota</taxon>
        <taxon>Desulfobaccia</taxon>
        <taxon>Desulfobaccales</taxon>
        <taxon>Desulfobaccaceae</taxon>
        <taxon>Desulfobacca</taxon>
    </lineage>
</organism>
<dbReference type="Gene3D" id="3.40.50.720">
    <property type="entry name" value="NAD(P)-binding Rossmann-like Domain"/>
    <property type="match status" value="1"/>
</dbReference>
<proteinExistence type="inferred from homology"/>
<protein>
    <submittedName>
        <fullName evidence="3">NAD-dependent epimerase/dehydratase family protein</fullName>
    </submittedName>
</protein>
<name>A0A7V6DNU5_9BACT</name>
<dbReference type="EMBL" id="DTGR01000030">
    <property type="protein sequence ID" value="HHS28464.1"/>
    <property type="molecule type" value="Genomic_DNA"/>
</dbReference>
<comment type="similarity">
    <text evidence="1">Belongs to the NAD(P)-dependent epimerase/dehydratase family.</text>
</comment>
<gene>
    <name evidence="3" type="ORF">ENV52_02020</name>
</gene>
<dbReference type="AlphaFoldDB" id="A0A7V6DNU5"/>
<sequence length="331" mass="36795">MTTGHASRFWQDRPTLVTGATGFLGGWLVARLLEAGAEVVCLVRDWVPQSELISKGYLDRVTAVRGEVQDRNLLERVLGEYEIDTVFHLAAQTIVGIAQRNPVSTFAANIGGTWTVLEACRRSPAVRQIILASSDKAYGEHNGRPYTEDLPLRGRHPYDVSKSCADLIAQSYAASYDLPVAITRCGNFFGGGDLNWNRLVPGSIRAVLRGQRPVIRSDGSFVRDYLYIEDAAAAYMLLAEKLAENRELQGQAFNFAQDTTLTVMELVQRILSLMGSTLAPDIRNEASHEIHYQQLDATKAKETLHWTPLYSLDAAMLKTINWYEQFLRGSG</sequence>
<feature type="domain" description="NAD-dependent epimerase/dehydratase" evidence="2">
    <location>
        <begin position="16"/>
        <end position="246"/>
    </location>
</feature>
<reference evidence="3" key="1">
    <citation type="journal article" date="2020" name="mSystems">
        <title>Genome- and Community-Level Interaction Insights into Carbon Utilization and Element Cycling Functions of Hydrothermarchaeota in Hydrothermal Sediment.</title>
        <authorList>
            <person name="Zhou Z."/>
            <person name="Liu Y."/>
            <person name="Xu W."/>
            <person name="Pan J."/>
            <person name="Luo Z.H."/>
            <person name="Li M."/>
        </authorList>
    </citation>
    <scope>NUCLEOTIDE SEQUENCE [LARGE SCALE GENOMIC DNA]</scope>
    <source>
        <strain evidence="3">SpSt-767</strain>
    </source>
</reference>